<dbReference type="SUPFAM" id="SSF55073">
    <property type="entry name" value="Nucleotide cyclase"/>
    <property type="match status" value="1"/>
</dbReference>
<dbReference type="EMBL" id="JAZHOF010000005">
    <property type="protein sequence ID" value="MEJ8572703.1"/>
    <property type="molecule type" value="Genomic_DNA"/>
</dbReference>
<dbReference type="RefSeq" id="WP_340330392.1">
    <property type="nucleotide sequence ID" value="NZ_JAZHOF010000005.1"/>
</dbReference>
<keyword evidence="2" id="KW-1185">Reference proteome</keyword>
<accession>A0AAW9RXR6</accession>
<organism evidence="1 2">
    <name type="scientific">Microbaculum marinum</name>
    <dbReference type="NCBI Taxonomy" id="1764581"/>
    <lineage>
        <taxon>Bacteria</taxon>
        <taxon>Pseudomonadati</taxon>
        <taxon>Pseudomonadota</taxon>
        <taxon>Alphaproteobacteria</taxon>
        <taxon>Hyphomicrobiales</taxon>
        <taxon>Tepidamorphaceae</taxon>
        <taxon>Microbaculum</taxon>
    </lineage>
</organism>
<proteinExistence type="predicted"/>
<name>A0AAW9RXR6_9HYPH</name>
<dbReference type="Gene3D" id="1.25.40.10">
    <property type="entry name" value="Tetratricopeptide repeat domain"/>
    <property type="match status" value="1"/>
</dbReference>
<dbReference type="AlphaFoldDB" id="A0AAW9RXR6"/>
<evidence type="ECO:0000313" key="2">
    <source>
        <dbReference type="Proteomes" id="UP001378188"/>
    </source>
</evidence>
<reference evidence="1 2" key="1">
    <citation type="submission" date="2024-02" db="EMBL/GenBank/DDBJ databases">
        <title>Genome analysis and characterization of Microbaculum marinisediminis sp. nov., isolated from marine sediment.</title>
        <authorList>
            <person name="Du Z.-J."/>
            <person name="Ye Y.-Q."/>
            <person name="Zhang Z.-R."/>
            <person name="Yuan S.-M."/>
            <person name="Zhang X.-Y."/>
        </authorList>
    </citation>
    <scope>NUCLEOTIDE SEQUENCE [LARGE SCALE GENOMIC DNA]</scope>
    <source>
        <strain evidence="1 2">SDUM1044001</strain>
    </source>
</reference>
<dbReference type="SUPFAM" id="SSF48452">
    <property type="entry name" value="TPR-like"/>
    <property type="match status" value="1"/>
</dbReference>
<dbReference type="InterPro" id="IPR011990">
    <property type="entry name" value="TPR-like_helical_dom_sf"/>
</dbReference>
<dbReference type="InterPro" id="IPR029787">
    <property type="entry name" value="Nucleotide_cyclase"/>
</dbReference>
<dbReference type="Gene3D" id="3.30.70.1230">
    <property type="entry name" value="Nucleotide cyclase"/>
    <property type="match status" value="1"/>
</dbReference>
<sequence length="589" mass="64381">MARRPPEVVQPADDTPRVVIVAQSAQALSGVGAAAGRWERLVSHVVEFVLPAHSGRLVESGKGRLVLEFGAVRPALAAAFAIQAAAAGDGGDGASGGPLQLSLGIEFDDAIAEGNGHRARGIEVASGLTSLAGPGEIVVSAEARSQLTQSLDAEVEDLGECPVDRIEEPIRAYRVGPPTAVASDLLTPPEADVRPTLAIVPFADRTNLSAHHFFGEIFAEELIRTMSHSHELNVISRLSTTALRGRDLSLAQISTHLRSNYVLSGTYRVLDLYFGLDLELAETRSGQVIWSDQLEGRVDEVVSGQRELVHRVIAGISEAIQSREVRQAQLQTLPTMQSYTMLLGAVGLMHRLSARDFEQARRLLEAVHERAPGRSEPLAWLGKWYVLRVQQGWTDDPKQDAQHALRCTTRALDSDPNSALALTIDGIVNTNLLKRLDLAQDRYEHAIEINRSEALGWLLKGTLHAFRGEGPQAVLDTQRAGMLSPLDPHRYFYDSLAATAYLSNYQYDLALEHANRSLRANRTHTSTLRAAAVAQWRLGRREEAGATIRELLTLEPTLTVRGWLRRSPSADYPIGQEWAAIFREIGIPD</sequence>
<evidence type="ECO:0008006" key="3">
    <source>
        <dbReference type="Google" id="ProtNLM"/>
    </source>
</evidence>
<protein>
    <recommendedName>
        <fullName evidence="3">Adenylate cyclase</fullName>
    </recommendedName>
</protein>
<dbReference type="Proteomes" id="UP001378188">
    <property type="component" value="Unassembled WGS sequence"/>
</dbReference>
<gene>
    <name evidence="1" type="ORF">V3328_14525</name>
</gene>
<comment type="caution">
    <text evidence="1">The sequence shown here is derived from an EMBL/GenBank/DDBJ whole genome shotgun (WGS) entry which is preliminary data.</text>
</comment>
<evidence type="ECO:0000313" key="1">
    <source>
        <dbReference type="EMBL" id="MEJ8572703.1"/>
    </source>
</evidence>